<comment type="caution">
    <text evidence="1">The sequence shown here is derived from an EMBL/GenBank/DDBJ whole genome shotgun (WGS) entry which is preliminary data.</text>
</comment>
<dbReference type="EMBL" id="JAWDGP010003560">
    <property type="protein sequence ID" value="KAK3773128.1"/>
    <property type="molecule type" value="Genomic_DNA"/>
</dbReference>
<evidence type="ECO:0000313" key="2">
    <source>
        <dbReference type="Proteomes" id="UP001283361"/>
    </source>
</evidence>
<proteinExistence type="predicted"/>
<sequence length="111" mass="12530">MSMRRCSKGGHLGYDHWAYSPYIQHISPASFRDSPDQERGEKEDLLVSLFDIARPHSGTVQTKKEEKKRIFPSRVGDRDQLTSLARVPDTVTASVLGFVLQQLTDWLSPSA</sequence>
<reference evidence="1" key="1">
    <citation type="journal article" date="2023" name="G3 (Bethesda)">
        <title>A reference genome for the long-term kleptoplast-retaining sea slug Elysia crispata morphotype clarki.</title>
        <authorList>
            <person name="Eastman K.E."/>
            <person name="Pendleton A.L."/>
            <person name="Shaikh M.A."/>
            <person name="Suttiyut T."/>
            <person name="Ogas R."/>
            <person name="Tomko P."/>
            <person name="Gavelis G."/>
            <person name="Widhalm J.R."/>
            <person name="Wisecaver J.H."/>
        </authorList>
    </citation>
    <scope>NUCLEOTIDE SEQUENCE</scope>
    <source>
        <strain evidence="1">ECLA1</strain>
    </source>
</reference>
<protein>
    <submittedName>
        <fullName evidence="1">Uncharacterized protein</fullName>
    </submittedName>
</protein>
<accession>A0AAE1DKV7</accession>
<keyword evidence="2" id="KW-1185">Reference proteome</keyword>
<dbReference type="AlphaFoldDB" id="A0AAE1DKV7"/>
<dbReference type="Proteomes" id="UP001283361">
    <property type="component" value="Unassembled WGS sequence"/>
</dbReference>
<name>A0AAE1DKV7_9GAST</name>
<gene>
    <name evidence="1" type="ORF">RRG08_016231</name>
</gene>
<evidence type="ECO:0000313" key="1">
    <source>
        <dbReference type="EMBL" id="KAK3773128.1"/>
    </source>
</evidence>
<organism evidence="1 2">
    <name type="scientific">Elysia crispata</name>
    <name type="common">lettuce slug</name>
    <dbReference type="NCBI Taxonomy" id="231223"/>
    <lineage>
        <taxon>Eukaryota</taxon>
        <taxon>Metazoa</taxon>
        <taxon>Spiralia</taxon>
        <taxon>Lophotrochozoa</taxon>
        <taxon>Mollusca</taxon>
        <taxon>Gastropoda</taxon>
        <taxon>Heterobranchia</taxon>
        <taxon>Euthyneura</taxon>
        <taxon>Panpulmonata</taxon>
        <taxon>Sacoglossa</taxon>
        <taxon>Placobranchoidea</taxon>
        <taxon>Plakobranchidae</taxon>
        <taxon>Elysia</taxon>
    </lineage>
</organism>